<proteinExistence type="predicted"/>
<accession>A0A511XDT8</accession>
<dbReference type="Gene3D" id="1.10.260.40">
    <property type="entry name" value="lambda repressor-like DNA-binding domains"/>
    <property type="match status" value="1"/>
</dbReference>
<dbReference type="InterPro" id="IPR001387">
    <property type="entry name" value="Cro/C1-type_HTH"/>
</dbReference>
<dbReference type="SMART" id="SM00530">
    <property type="entry name" value="HTH_XRE"/>
    <property type="match status" value="1"/>
</dbReference>
<keyword evidence="4" id="KW-1185">Reference proteome</keyword>
<dbReference type="CDD" id="cd00093">
    <property type="entry name" value="HTH_XRE"/>
    <property type="match status" value="1"/>
</dbReference>
<dbReference type="InterPro" id="IPR010982">
    <property type="entry name" value="Lambda_DNA-bd_dom_sf"/>
</dbReference>
<dbReference type="RefSeq" id="WP_161628376.1">
    <property type="nucleotide sequence ID" value="NZ_AUBI01000015.1"/>
</dbReference>
<organism evidence="3 4">
    <name type="scientific">Acetobacter nitrogenifigens DSM 23921 = NBRC 105050</name>
    <dbReference type="NCBI Taxonomy" id="1120919"/>
    <lineage>
        <taxon>Bacteria</taxon>
        <taxon>Pseudomonadati</taxon>
        <taxon>Pseudomonadota</taxon>
        <taxon>Alphaproteobacteria</taxon>
        <taxon>Acetobacterales</taxon>
        <taxon>Acetobacteraceae</taxon>
        <taxon>Acetobacter</taxon>
    </lineage>
</organism>
<keyword evidence="1" id="KW-0238">DNA-binding</keyword>
<name>A0A511XDT8_9PROT</name>
<protein>
    <recommendedName>
        <fullName evidence="2">HTH cro/C1-type domain-containing protein</fullName>
    </recommendedName>
</protein>
<evidence type="ECO:0000256" key="1">
    <source>
        <dbReference type="ARBA" id="ARBA00023125"/>
    </source>
</evidence>
<dbReference type="AlphaFoldDB" id="A0A511XDT8"/>
<dbReference type="PANTHER" id="PTHR46558:SF11">
    <property type="entry name" value="HTH-TYPE TRANSCRIPTIONAL REGULATOR XRE"/>
    <property type="match status" value="1"/>
</dbReference>
<feature type="domain" description="HTH cro/C1-type" evidence="2">
    <location>
        <begin position="5"/>
        <end position="59"/>
    </location>
</feature>
<evidence type="ECO:0000313" key="3">
    <source>
        <dbReference type="EMBL" id="GEN61123.1"/>
    </source>
</evidence>
<evidence type="ECO:0000259" key="2">
    <source>
        <dbReference type="PROSITE" id="PS50943"/>
    </source>
</evidence>
<dbReference type="PROSITE" id="PS50943">
    <property type="entry name" value="HTH_CROC1"/>
    <property type="match status" value="1"/>
</dbReference>
<comment type="caution">
    <text evidence="3">The sequence shown here is derived from an EMBL/GenBank/DDBJ whole genome shotgun (WGS) entry which is preliminary data.</text>
</comment>
<dbReference type="SUPFAM" id="SSF47413">
    <property type="entry name" value="lambda repressor-like DNA-binding domains"/>
    <property type="match status" value="1"/>
</dbReference>
<dbReference type="GO" id="GO:0003677">
    <property type="term" value="F:DNA binding"/>
    <property type="evidence" value="ECO:0007669"/>
    <property type="project" value="UniProtKB-KW"/>
</dbReference>
<evidence type="ECO:0000313" key="4">
    <source>
        <dbReference type="Proteomes" id="UP000321635"/>
    </source>
</evidence>
<sequence length="113" mass="12765">MGERLKTLRKARKLTQIEVAVATGIDRAYLSKLENGNVGTSIETLEALSDFYKVSIDFIYRGIDYNNSRPDEASYALYTREEVAMINLWRTMDEGQQRLLMTLLGNAIRAGVA</sequence>
<gene>
    <name evidence="3" type="ORF">ANI02nite_30070</name>
</gene>
<dbReference type="STRING" id="1120919.GCA_000429165_03116"/>
<reference evidence="3 4" key="1">
    <citation type="submission" date="2019-07" db="EMBL/GenBank/DDBJ databases">
        <title>Whole genome shotgun sequence of Acetobacter nitrogenifigens NBRC 105050.</title>
        <authorList>
            <person name="Hosoyama A."/>
            <person name="Uohara A."/>
            <person name="Ohji S."/>
            <person name="Ichikawa N."/>
        </authorList>
    </citation>
    <scope>NUCLEOTIDE SEQUENCE [LARGE SCALE GENOMIC DNA]</scope>
    <source>
        <strain evidence="3 4">NBRC 105050</strain>
    </source>
</reference>
<dbReference type="PANTHER" id="PTHR46558">
    <property type="entry name" value="TRACRIPTIONAL REGULATORY PROTEIN-RELATED-RELATED"/>
    <property type="match status" value="1"/>
</dbReference>
<dbReference type="Pfam" id="PF01381">
    <property type="entry name" value="HTH_3"/>
    <property type="match status" value="1"/>
</dbReference>
<dbReference type="EMBL" id="BJYF01000026">
    <property type="protein sequence ID" value="GEN61123.1"/>
    <property type="molecule type" value="Genomic_DNA"/>
</dbReference>
<dbReference type="Proteomes" id="UP000321635">
    <property type="component" value="Unassembled WGS sequence"/>
</dbReference>